<name>A0A4Y7PHG3_9AGAM</name>
<dbReference type="Proteomes" id="UP000294933">
    <property type="component" value="Unassembled WGS sequence"/>
</dbReference>
<dbReference type="InterPro" id="IPR049065">
    <property type="entry name" value="Nakanori"/>
</dbReference>
<dbReference type="PANTHER" id="PTHR36482:SF5">
    <property type="entry name" value="23 KDA JASMONATE-INDUCED PROTEIN-LIKE"/>
    <property type="match status" value="1"/>
</dbReference>
<dbReference type="OrthoDB" id="2617878at2759"/>
<proteinExistence type="predicted"/>
<dbReference type="STRING" id="50990.A0A4Y7PHG3"/>
<dbReference type="Gene3D" id="2.60.270.50">
    <property type="match status" value="1"/>
</dbReference>
<reference evidence="1 2" key="1">
    <citation type="submission" date="2018-06" db="EMBL/GenBank/DDBJ databases">
        <title>A transcriptomic atlas of mushroom development highlights an independent origin of complex multicellularity.</title>
        <authorList>
            <consortium name="DOE Joint Genome Institute"/>
            <person name="Krizsan K."/>
            <person name="Almasi E."/>
            <person name="Merenyi Z."/>
            <person name="Sahu N."/>
            <person name="Viragh M."/>
            <person name="Koszo T."/>
            <person name="Mondo S."/>
            <person name="Kiss B."/>
            <person name="Balint B."/>
            <person name="Kues U."/>
            <person name="Barry K."/>
            <person name="Hegedus J.C."/>
            <person name="Henrissat B."/>
            <person name="Johnson J."/>
            <person name="Lipzen A."/>
            <person name="Ohm R."/>
            <person name="Nagy I."/>
            <person name="Pangilinan J."/>
            <person name="Yan J."/>
            <person name="Xiong Y."/>
            <person name="Grigoriev I.V."/>
            <person name="Hibbett D.S."/>
            <person name="Nagy L.G."/>
        </authorList>
    </citation>
    <scope>NUCLEOTIDE SEQUENCE [LARGE SCALE GENOMIC DNA]</scope>
    <source>
        <strain evidence="1 2">SZMC22713</strain>
    </source>
</reference>
<sequence>MTFGIIIDNDYLRTLPQYKGKPDSELTAKDRSNVAVQVQNTYQAEATKHLDELKSDFGNGISCMIRVYNASGDRIKVHFTHSWKGGFYKDAPEEFVENRQWAAFMHVKLAAAAKGCTGAVVYRTAADTDVMVSWQCPRAAGSDPTCWAESRAKDHWRNTVTPEFAESVLYGLAKNRNIFTEAGYEVAINIGDNLSPYCEAVIRKA</sequence>
<evidence type="ECO:0000313" key="2">
    <source>
        <dbReference type="Proteomes" id="UP000294933"/>
    </source>
</evidence>
<protein>
    <submittedName>
        <fullName evidence="1">Uncharacterized protein</fullName>
    </submittedName>
</protein>
<dbReference type="VEuPathDB" id="FungiDB:BD410DRAFT_846202"/>
<accession>A0A4Y7PHG3</accession>
<dbReference type="Pfam" id="PF21230">
    <property type="entry name" value="Nakanori"/>
    <property type="match status" value="1"/>
</dbReference>
<dbReference type="AlphaFoldDB" id="A0A4Y7PHG3"/>
<dbReference type="PANTHER" id="PTHR36482">
    <property type="entry name" value="OSJNBA0024J22.15 PROTEIN"/>
    <property type="match status" value="1"/>
</dbReference>
<keyword evidence="2" id="KW-1185">Reference proteome</keyword>
<dbReference type="EMBL" id="ML170363">
    <property type="protein sequence ID" value="TDL14262.1"/>
    <property type="molecule type" value="Genomic_DNA"/>
</dbReference>
<gene>
    <name evidence="1" type="ORF">BD410DRAFT_846202</name>
</gene>
<evidence type="ECO:0000313" key="1">
    <source>
        <dbReference type="EMBL" id="TDL14262.1"/>
    </source>
</evidence>
<dbReference type="InterPro" id="IPR053085">
    <property type="entry name" value="Jasmonate-induced_protein"/>
</dbReference>
<organism evidence="1 2">
    <name type="scientific">Rickenella mellea</name>
    <dbReference type="NCBI Taxonomy" id="50990"/>
    <lineage>
        <taxon>Eukaryota</taxon>
        <taxon>Fungi</taxon>
        <taxon>Dikarya</taxon>
        <taxon>Basidiomycota</taxon>
        <taxon>Agaricomycotina</taxon>
        <taxon>Agaricomycetes</taxon>
        <taxon>Hymenochaetales</taxon>
        <taxon>Rickenellaceae</taxon>
        <taxon>Rickenella</taxon>
    </lineage>
</organism>